<comment type="similarity">
    <text evidence="3">Belongs to the bacterial ribosomal protein bL31 family.</text>
</comment>
<dbReference type="SUPFAM" id="SSF143800">
    <property type="entry name" value="L28p-like"/>
    <property type="match status" value="1"/>
</dbReference>
<protein>
    <recommendedName>
        <fullName evidence="3">50S ribosomal protein L31</fullName>
    </recommendedName>
</protein>
<evidence type="ECO:0000256" key="1">
    <source>
        <dbReference type="ARBA" id="ARBA00022980"/>
    </source>
</evidence>
<dbReference type="NCBIfam" id="TIGR00105">
    <property type="entry name" value="L31"/>
    <property type="match status" value="1"/>
</dbReference>
<dbReference type="EMBL" id="JAOSID010000002">
    <property type="protein sequence ID" value="MDO8168012.1"/>
    <property type="molecule type" value="Genomic_DNA"/>
</dbReference>
<gene>
    <name evidence="4" type="primary">rpmE</name>
    <name evidence="4" type="ORF">OC680_00750</name>
</gene>
<proteinExistence type="inferred from homology"/>
<reference evidence="4 5" key="1">
    <citation type="journal article" date="2023" name="Int. J. Syst. Evol. Microbiol.">
        <title>The observation of taxonomic boundaries for the 16SrII and 16SrXXV phytoplasmas using genome-based delimitation.</title>
        <authorList>
            <person name="Rodrigues Jardim B."/>
            <person name="Tran-Nguyen L.T.T."/>
            <person name="Gambley C."/>
            <person name="Al-Sadi A.M."/>
            <person name="Al-Subhi A.M."/>
            <person name="Foissac X."/>
            <person name="Salar P."/>
            <person name="Cai H."/>
            <person name="Yang J.Y."/>
            <person name="Davis R."/>
            <person name="Jones L."/>
            <person name="Rodoni B."/>
            <person name="Constable F.E."/>
        </authorList>
    </citation>
    <scope>NUCLEOTIDE SEQUENCE [LARGE SCALE GENOMIC DNA]</scope>
    <source>
        <strain evidence="4">BAWM-155c</strain>
    </source>
</reference>
<dbReference type="Gene3D" id="4.10.830.30">
    <property type="entry name" value="Ribosomal protein L31"/>
    <property type="match status" value="1"/>
</dbReference>
<dbReference type="InterPro" id="IPR002150">
    <property type="entry name" value="Ribosomal_bL31"/>
</dbReference>
<dbReference type="InterPro" id="IPR034704">
    <property type="entry name" value="Ribosomal_bL28/bL31-like_sf"/>
</dbReference>
<keyword evidence="2 3" id="KW-0687">Ribonucleoprotein</keyword>
<dbReference type="PANTHER" id="PTHR33280">
    <property type="entry name" value="50S RIBOSOMAL PROTEIN L31, CHLOROPLASTIC"/>
    <property type="match status" value="1"/>
</dbReference>
<sequence length="68" mass="7815">MKNKSKQPDFYEIEVSCATCKKKHKIGTTVKTIKVESCSNCHPFYTNSQSFVTVAGRVDKFYKRYGNN</sequence>
<organism evidence="4 5">
    <name type="scientific">Candidatus Phytoplasma melaleucae</name>
    <dbReference type="NCBI Taxonomy" id="2982630"/>
    <lineage>
        <taxon>Bacteria</taxon>
        <taxon>Bacillati</taxon>
        <taxon>Mycoplasmatota</taxon>
        <taxon>Mollicutes</taxon>
        <taxon>Acholeplasmatales</taxon>
        <taxon>Acholeplasmataceae</taxon>
        <taxon>Candidatus Phytoplasma</taxon>
    </lineage>
</organism>
<keyword evidence="5" id="KW-1185">Reference proteome</keyword>
<evidence type="ECO:0000313" key="5">
    <source>
        <dbReference type="Proteomes" id="UP001172036"/>
    </source>
</evidence>
<dbReference type="NCBIfam" id="NF000612">
    <property type="entry name" value="PRK00019.1"/>
    <property type="match status" value="1"/>
</dbReference>
<evidence type="ECO:0000313" key="4">
    <source>
        <dbReference type="EMBL" id="MDO8168012.1"/>
    </source>
</evidence>
<dbReference type="GO" id="GO:0005840">
    <property type="term" value="C:ribosome"/>
    <property type="evidence" value="ECO:0007669"/>
    <property type="project" value="UniProtKB-KW"/>
</dbReference>
<keyword evidence="1 3" id="KW-0689">Ribosomal protein</keyword>
<dbReference type="InterPro" id="IPR042105">
    <property type="entry name" value="Ribosomal_bL31_sf"/>
</dbReference>
<evidence type="ECO:0000256" key="3">
    <source>
        <dbReference type="RuleBase" id="RU000564"/>
    </source>
</evidence>
<name>A0ABT9DD41_9MOLU</name>
<comment type="caution">
    <text evidence="4">The sequence shown here is derived from an EMBL/GenBank/DDBJ whole genome shotgun (WGS) entry which is preliminary data.</text>
</comment>
<dbReference type="Proteomes" id="UP001172036">
    <property type="component" value="Unassembled WGS sequence"/>
</dbReference>
<accession>A0ABT9DD41</accession>
<dbReference type="Pfam" id="PF01197">
    <property type="entry name" value="Ribosomal_L31"/>
    <property type="match status" value="1"/>
</dbReference>
<evidence type="ECO:0000256" key="2">
    <source>
        <dbReference type="ARBA" id="ARBA00023274"/>
    </source>
</evidence>
<dbReference type="PRINTS" id="PR01249">
    <property type="entry name" value="RIBOSOMALL31"/>
</dbReference>
<dbReference type="PANTHER" id="PTHR33280:SF1">
    <property type="entry name" value="LARGE RIBOSOMAL SUBUNIT PROTEIN BL31C"/>
    <property type="match status" value="1"/>
</dbReference>
<dbReference type="RefSeq" id="WP_304515214.1">
    <property type="nucleotide sequence ID" value="NZ_JAOSID010000002.1"/>
</dbReference>